<comment type="caution">
    <text evidence="1">The sequence shown here is derived from an EMBL/GenBank/DDBJ whole genome shotgun (WGS) entry which is preliminary data.</text>
</comment>
<evidence type="ECO:0000313" key="2">
    <source>
        <dbReference type="Proteomes" id="UP000241769"/>
    </source>
</evidence>
<dbReference type="EMBL" id="MDYQ01000023">
    <property type="protein sequence ID" value="PRP87024.1"/>
    <property type="molecule type" value="Genomic_DNA"/>
</dbReference>
<accession>A0A2P6NST5</accession>
<gene>
    <name evidence="1" type="ORF">PROFUN_04760</name>
</gene>
<dbReference type="Proteomes" id="UP000241769">
    <property type="component" value="Unassembled WGS sequence"/>
</dbReference>
<keyword evidence="2" id="KW-1185">Reference proteome</keyword>
<organism evidence="1 2">
    <name type="scientific">Planoprotostelium fungivorum</name>
    <dbReference type="NCBI Taxonomy" id="1890364"/>
    <lineage>
        <taxon>Eukaryota</taxon>
        <taxon>Amoebozoa</taxon>
        <taxon>Evosea</taxon>
        <taxon>Variosea</taxon>
        <taxon>Cavosteliida</taxon>
        <taxon>Cavosteliaceae</taxon>
        <taxon>Planoprotostelium</taxon>
    </lineage>
</organism>
<sequence length="56" mass="6238">KLRSAVVSIVSSIEHGIPTDQPCRCGHCKEHKKGCKYIVIKCLIMKEYLSIPIIGL</sequence>
<proteinExistence type="predicted"/>
<protein>
    <submittedName>
        <fullName evidence="1">Uncharacterized protein</fullName>
    </submittedName>
</protein>
<dbReference type="AlphaFoldDB" id="A0A2P6NST5"/>
<feature type="non-terminal residue" evidence="1">
    <location>
        <position position="1"/>
    </location>
</feature>
<dbReference type="InParanoid" id="A0A2P6NST5"/>
<evidence type="ECO:0000313" key="1">
    <source>
        <dbReference type="EMBL" id="PRP87024.1"/>
    </source>
</evidence>
<name>A0A2P6NST5_9EUKA</name>
<reference evidence="1 2" key="1">
    <citation type="journal article" date="2018" name="Genome Biol. Evol.">
        <title>Multiple Roots of Fruiting Body Formation in Amoebozoa.</title>
        <authorList>
            <person name="Hillmann F."/>
            <person name="Forbes G."/>
            <person name="Novohradska S."/>
            <person name="Ferling I."/>
            <person name="Riege K."/>
            <person name="Groth M."/>
            <person name="Westermann M."/>
            <person name="Marz M."/>
            <person name="Spaller T."/>
            <person name="Winckler T."/>
            <person name="Schaap P."/>
            <person name="Glockner G."/>
        </authorList>
    </citation>
    <scope>NUCLEOTIDE SEQUENCE [LARGE SCALE GENOMIC DNA]</scope>
    <source>
        <strain evidence="1 2">Jena</strain>
    </source>
</reference>